<keyword evidence="4" id="KW-1185">Reference proteome</keyword>
<organism evidence="3 4">
    <name type="scientific">Parasitella parasitica</name>
    <dbReference type="NCBI Taxonomy" id="35722"/>
    <lineage>
        <taxon>Eukaryota</taxon>
        <taxon>Fungi</taxon>
        <taxon>Fungi incertae sedis</taxon>
        <taxon>Mucoromycota</taxon>
        <taxon>Mucoromycotina</taxon>
        <taxon>Mucoromycetes</taxon>
        <taxon>Mucorales</taxon>
        <taxon>Mucorineae</taxon>
        <taxon>Mucoraceae</taxon>
        <taxon>Parasitella</taxon>
    </lineage>
</organism>
<feature type="region of interest" description="Disordered" evidence="1">
    <location>
        <begin position="218"/>
        <end position="241"/>
    </location>
</feature>
<dbReference type="AlphaFoldDB" id="A0A0B7NFY5"/>
<accession>A0A0B7NFY5</accession>
<proteinExistence type="predicted"/>
<evidence type="ECO:0000313" key="3">
    <source>
        <dbReference type="EMBL" id="CEP13851.1"/>
    </source>
</evidence>
<dbReference type="Proteomes" id="UP000054107">
    <property type="component" value="Unassembled WGS sequence"/>
</dbReference>
<feature type="transmembrane region" description="Helical" evidence="2">
    <location>
        <begin position="166"/>
        <end position="190"/>
    </location>
</feature>
<sequence length="241" mass="27397">MKFRLDPFPQVSANLLSSLLNARILVFSIVVAKIMLDRLYKYAVIVNPLGYDADGEAMLDILEYQNPATSNEVFYALNSYGPKGRQAYLTYLFYDVVFVIARSAPVIVVCTWAYKKAPAAVRPGAWLPLLNMFTDLFESFMIFGLIKAFPHRNKTAELITAYVIRFKWFTFQITLGIMFVSLMVGIYYGFHSLLADSVVMEEERQKKVKAREQVQEVLNRSAARRAASGDSSRSEAVKKDR</sequence>
<evidence type="ECO:0000256" key="2">
    <source>
        <dbReference type="SAM" id="Phobius"/>
    </source>
</evidence>
<gene>
    <name evidence="3" type="primary">PARPA_07986.1 scaffold 31073</name>
</gene>
<feature type="transmembrane region" description="Helical" evidence="2">
    <location>
        <begin position="12"/>
        <end position="32"/>
    </location>
</feature>
<protein>
    <submittedName>
        <fullName evidence="3">Uncharacterized protein</fullName>
    </submittedName>
</protein>
<feature type="compositionally biased region" description="Basic and acidic residues" evidence="1">
    <location>
        <begin position="232"/>
        <end position="241"/>
    </location>
</feature>
<evidence type="ECO:0000256" key="1">
    <source>
        <dbReference type="SAM" id="MobiDB-lite"/>
    </source>
</evidence>
<keyword evidence="2" id="KW-0812">Transmembrane</keyword>
<name>A0A0B7NFY5_9FUNG</name>
<reference evidence="3 4" key="1">
    <citation type="submission" date="2014-09" db="EMBL/GenBank/DDBJ databases">
        <authorList>
            <person name="Ellenberger Sabrina"/>
        </authorList>
    </citation>
    <scope>NUCLEOTIDE SEQUENCE [LARGE SCALE GENOMIC DNA]</scope>
    <source>
        <strain evidence="3 4">CBS 412.66</strain>
    </source>
</reference>
<feature type="transmembrane region" description="Helical" evidence="2">
    <location>
        <begin position="126"/>
        <end position="146"/>
    </location>
</feature>
<dbReference type="EMBL" id="LN730558">
    <property type="protein sequence ID" value="CEP13851.1"/>
    <property type="molecule type" value="Genomic_DNA"/>
</dbReference>
<evidence type="ECO:0000313" key="4">
    <source>
        <dbReference type="Proteomes" id="UP000054107"/>
    </source>
</evidence>
<dbReference type="OrthoDB" id="2341448at2759"/>
<keyword evidence="2" id="KW-1133">Transmembrane helix</keyword>
<keyword evidence="2" id="KW-0472">Membrane</keyword>
<feature type="transmembrane region" description="Helical" evidence="2">
    <location>
        <begin position="92"/>
        <end position="114"/>
    </location>
</feature>
<feature type="compositionally biased region" description="Low complexity" evidence="1">
    <location>
        <begin position="220"/>
        <end position="231"/>
    </location>
</feature>